<keyword evidence="2" id="KW-1185">Reference proteome</keyword>
<dbReference type="EMBL" id="JARKHS020033915">
    <property type="protein sequence ID" value="KAK8758621.1"/>
    <property type="molecule type" value="Genomic_DNA"/>
</dbReference>
<protein>
    <submittedName>
        <fullName evidence="1">Uncharacterized protein</fullName>
    </submittedName>
</protein>
<organism evidence="1 2">
    <name type="scientific">Amblyomma americanum</name>
    <name type="common">Lone star tick</name>
    <dbReference type="NCBI Taxonomy" id="6943"/>
    <lineage>
        <taxon>Eukaryota</taxon>
        <taxon>Metazoa</taxon>
        <taxon>Ecdysozoa</taxon>
        <taxon>Arthropoda</taxon>
        <taxon>Chelicerata</taxon>
        <taxon>Arachnida</taxon>
        <taxon>Acari</taxon>
        <taxon>Parasitiformes</taxon>
        <taxon>Ixodida</taxon>
        <taxon>Ixodoidea</taxon>
        <taxon>Ixodidae</taxon>
        <taxon>Amblyomminae</taxon>
        <taxon>Amblyomma</taxon>
    </lineage>
</organism>
<dbReference type="AlphaFoldDB" id="A0AAQ4D831"/>
<sequence>MWSDVGCEYIREGTVNTLHEAIALRMIDGCSGKRNAEGAEGSLEFMGHKAAPTVRDEAPGNTVPKNEMLFHKRDGMSGRRVWNGQCFDPLGEVVDRNQNIPVAGTRLRKRAQMIQSNPLER</sequence>
<evidence type="ECO:0000313" key="1">
    <source>
        <dbReference type="EMBL" id="KAK8758621.1"/>
    </source>
</evidence>
<comment type="caution">
    <text evidence="1">The sequence shown here is derived from an EMBL/GenBank/DDBJ whole genome shotgun (WGS) entry which is preliminary data.</text>
</comment>
<dbReference type="Proteomes" id="UP001321473">
    <property type="component" value="Unassembled WGS sequence"/>
</dbReference>
<proteinExistence type="predicted"/>
<accession>A0AAQ4D831</accession>
<gene>
    <name evidence="1" type="ORF">V5799_003746</name>
</gene>
<reference evidence="1 2" key="1">
    <citation type="journal article" date="2023" name="Arcadia Sci">
        <title>De novo assembly of a long-read Amblyomma americanum tick genome.</title>
        <authorList>
            <person name="Chou S."/>
            <person name="Poskanzer K.E."/>
            <person name="Rollins M."/>
            <person name="Thuy-Boun P.S."/>
        </authorList>
    </citation>
    <scope>NUCLEOTIDE SEQUENCE [LARGE SCALE GENOMIC DNA]</scope>
    <source>
        <strain evidence="1">F_SG_1</strain>
        <tissue evidence="1">Salivary glands</tissue>
    </source>
</reference>
<name>A0AAQ4D831_AMBAM</name>
<evidence type="ECO:0000313" key="2">
    <source>
        <dbReference type="Proteomes" id="UP001321473"/>
    </source>
</evidence>